<keyword evidence="3" id="KW-1185">Reference proteome</keyword>
<evidence type="ECO:0000256" key="1">
    <source>
        <dbReference type="SAM" id="MobiDB-lite"/>
    </source>
</evidence>
<dbReference type="AlphaFoldDB" id="A0A0U1LP96"/>
<organism evidence="2 3">
    <name type="scientific">Talaromyces islandicus</name>
    <name type="common">Penicillium islandicum</name>
    <dbReference type="NCBI Taxonomy" id="28573"/>
    <lineage>
        <taxon>Eukaryota</taxon>
        <taxon>Fungi</taxon>
        <taxon>Dikarya</taxon>
        <taxon>Ascomycota</taxon>
        <taxon>Pezizomycotina</taxon>
        <taxon>Eurotiomycetes</taxon>
        <taxon>Eurotiomycetidae</taxon>
        <taxon>Eurotiales</taxon>
        <taxon>Trichocomaceae</taxon>
        <taxon>Talaromyces</taxon>
        <taxon>Talaromyces sect. Islandici</taxon>
    </lineage>
</organism>
<name>A0A0U1LP96_TALIS</name>
<evidence type="ECO:0000313" key="3">
    <source>
        <dbReference type="Proteomes" id="UP000054383"/>
    </source>
</evidence>
<dbReference type="Proteomes" id="UP000054383">
    <property type="component" value="Unassembled WGS sequence"/>
</dbReference>
<proteinExistence type="predicted"/>
<evidence type="ECO:0000313" key="2">
    <source>
        <dbReference type="EMBL" id="CRG85055.1"/>
    </source>
</evidence>
<feature type="compositionally biased region" description="Low complexity" evidence="1">
    <location>
        <begin position="45"/>
        <end position="57"/>
    </location>
</feature>
<sequence length="173" mass="18847">MDYEQSSATEWAVPSTPKAQEVPPSSQNKLSSENLSRVSAAEKNVSPAPVPVNVVGPLTTAEVSSIPESHPGRKKGQKYGKNSTYSTPPPRGGKPRPMWNKKPVPDSIFEIPDMYGKYRGRLAKEGKSFLNLTGSTGDLEIFVEISRISKAFVQRPWNSEKASVDMTSVVAID</sequence>
<feature type="region of interest" description="Disordered" evidence="1">
    <location>
        <begin position="1"/>
        <end position="105"/>
    </location>
</feature>
<reference evidence="2 3" key="1">
    <citation type="submission" date="2015-04" db="EMBL/GenBank/DDBJ databases">
        <authorList>
            <person name="Syromyatnikov M.Y."/>
            <person name="Popov V.N."/>
        </authorList>
    </citation>
    <scope>NUCLEOTIDE SEQUENCE [LARGE SCALE GENOMIC DNA]</scope>
    <source>
        <strain evidence="2">WF-38-12</strain>
    </source>
</reference>
<accession>A0A0U1LP96</accession>
<gene>
    <name evidence="2" type="ORF">PISL3812_02200</name>
</gene>
<protein>
    <submittedName>
        <fullName evidence="2">Uncharacterized protein</fullName>
    </submittedName>
</protein>
<feature type="compositionally biased region" description="Polar residues" evidence="1">
    <location>
        <begin position="23"/>
        <end position="37"/>
    </location>
</feature>
<dbReference type="EMBL" id="CVMT01000002">
    <property type="protein sequence ID" value="CRG85055.1"/>
    <property type="molecule type" value="Genomic_DNA"/>
</dbReference>